<name>A0ACB0YDG0_MELEN</name>
<proteinExistence type="predicted"/>
<sequence length="328" mass="38308">MLNQQTNSLFFILFAFFILIMTSLYNLKTIIDLTFENSKLRTNILLLNLTCNKVDNDNKCLNEDPIIFVTPTSYRPEQKADLTRLGQTLGNICNLFWIIVEDAQFPSKFIDDLFDRLKIKGVHLVKETPADKKLKFSDPRWKFPRGVEQRNSALFWIRNNLNSWKRGIVYFGDDDNTYDWRLFDEMRKINQKIGVWPVGIVGGMLVETPLLERTLTNYTVNGFNSRWKPERPFPMDMAGFAINISLIHEHSTSLFSYKSPRGFMESHFLQSLDIKREDLEPLAMHCTKVFVWHTRTQKSALMADEFQKYIMAINISSSLSMVEEDAIF</sequence>
<evidence type="ECO:0000313" key="1">
    <source>
        <dbReference type="EMBL" id="CAK5042176.1"/>
    </source>
</evidence>
<dbReference type="EMBL" id="CAVMJV010000010">
    <property type="protein sequence ID" value="CAK5042176.1"/>
    <property type="molecule type" value="Genomic_DNA"/>
</dbReference>
<accession>A0ACB0YDG0</accession>
<dbReference type="Proteomes" id="UP001497535">
    <property type="component" value="Unassembled WGS sequence"/>
</dbReference>
<protein>
    <submittedName>
        <fullName evidence="1">Uncharacterized protein</fullName>
    </submittedName>
</protein>
<gene>
    <name evidence="1" type="ORF">MENTE1834_LOCUS10758</name>
</gene>
<organism evidence="1 2">
    <name type="scientific">Meloidogyne enterolobii</name>
    <name type="common">Root-knot nematode worm</name>
    <name type="synonym">Meloidogyne mayaguensis</name>
    <dbReference type="NCBI Taxonomy" id="390850"/>
    <lineage>
        <taxon>Eukaryota</taxon>
        <taxon>Metazoa</taxon>
        <taxon>Ecdysozoa</taxon>
        <taxon>Nematoda</taxon>
        <taxon>Chromadorea</taxon>
        <taxon>Rhabditida</taxon>
        <taxon>Tylenchina</taxon>
        <taxon>Tylenchomorpha</taxon>
        <taxon>Tylenchoidea</taxon>
        <taxon>Meloidogynidae</taxon>
        <taxon>Meloidogyninae</taxon>
        <taxon>Meloidogyne</taxon>
    </lineage>
</organism>
<evidence type="ECO:0000313" key="2">
    <source>
        <dbReference type="Proteomes" id="UP001497535"/>
    </source>
</evidence>
<reference evidence="1" key="1">
    <citation type="submission" date="2023-11" db="EMBL/GenBank/DDBJ databases">
        <authorList>
            <person name="Poullet M."/>
        </authorList>
    </citation>
    <scope>NUCLEOTIDE SEQUENCE</scope>
    <source>
        <strain evidence="1">E1834</strain>
    </source>
</reference>
<keyword evidence="2" id="KW-1185">Reference proteome</keyword>
<comment type="caution">
    <text evidence="1">The sequence shown here is derived from an EMBL/GenBank/DDBJ whole genome shotgun (WGS) entry which is preliminary data.</text>
</comment>